<comment type="caution">
    <text evidence="9">The sequence shown here is derived from an EMBL/GenBank/DDBJ whole genome shotgun (WGS) entry which is preliminary data.</text>
</comment>
<name>A0A2M6W3N1_9BACT</name>
<feature type="transmembrane region" description="Helical" evidence="8">
    <location>
        <begin position="35"/>
        <end position="52"/>
    </location>
</feature>
<organism evidence="9 10">
    <name type="scientific">Candidatus Magasanikbacteria bacterium CG10_big_fil_rev_8_21_14_0_10_40_10</name>
    <dbReference type="NCBI Taxonomy" id="1974648"/>
    <lineage>
        <taxon>Bacteria</taxon>
        <taxon>Candidatus Magasanikiibacteriota</taxon>
    </lineage>
</organism>
<evidence type="ECO:0000256" key="8">
    <source>
        <dbReference type="SAM" id="Phobius"/>
    </source>
</evidence>
<accession>A0A2M6W3N1</accession>
<dbReference type="PANTHER" id="PTHR21716">
    <property type="entry name" value="TRANSMEMBRANE PROTEIN"/>
    <property type="match status" value="1"/>
</dbReference>
<evidence type="ECO:0008006" key="11">
    <source>
        <dbReference type="Google" id="ProtNLM"/>
    </source>
</evidence>
<feature type="transmembrane region" description="Helical" evidence="8">
    <location>
        <begin position="217"/>
        <end position="240"/>
    </location>
</feature>
<gene>
    <name evidence="9" type="ORF">COU31_03195</name>
</gene>
<dbReference type="AlphaFoldDB" id="A0A2M6W3N1"/>
<protein>
    <recommendedName>
        <fullName evidence="11">AI-2E family transporter</fullName>
    </recommendedName>
</protein>
<evidence type="ECO:0000313" key="9">
    <source>
        <dbReference type="EMBL" id="PIT87391.1"/>
    </source>
</evidence>
<reference evidence="10" key="1">
    <citation type="submission" date="2017-09" db="EMBL/GenBank/DDBJ databases">
        <title>Depth-based differentiation of microbial function through sediment-hosted aquifers and enrichment of novel symbionts in the deep terrestrial subsurface.</title>
        <authorList>
            <person name="Probst A.J."/>
            <person name="Ladd B."/>
            <person name="Jarett J.K."/>
            <person name="Geller-Mcgrath D.E."/>
            <person name="Sieber C.M.K."/>
            <person name="Emerson J.B."/>
            <person name="Anantharaman K."/>
            <person name="Thomas B.C."/>
            <person name="Malmstrom R."/>
            <person name="Stieglmeier M."/>
            <person name="Klingl A."/>
            <person name="Woyke T."/>
            <person name="Ryan C.M."/>
            <person name="Banfield J.F."/>
        </authorList>
    </citation>
    <scope>NUCLEOTIDE SEQUENCE [LARGE SCALE GENOMIC DNA]</scope>
</reference>
<dbReference type="GO" id="GO:0005886">
    <property type="term" value="C:plasma membrane"/>
    <property type="evidence" value="ECO:0007669"/>
    <property type="project" value="UniProtKB-SubCell"/>
</dbReference>
<comment type="subcellular location">
    <subcellularLocation>
        <location evidence="1">Cell membrane</location>
        <topology evidence="1">Multi-pass membrane protein</topology>
    </subcellularLocation>
</comment>
<evidence type="ECO:0000256" key="3">
    <source>
        <dbReference type="ARBA" id="ARBA00022448"/>
    </source>
</evidence>
<proteinExistence type="inferred from homology"/>
<feature type="transmembrane region" description="Helical" evidence="8">
    <location>
        <begin position="64"/>
        <end position="86"/>
    </location>
</feature>
<keyword evidence="7 8" id="KW-0472">Membrane</keyword>
<keyword evidence="4" id="KW-1003">Cell membrane</keyword>
<comment type="similarity">
    <text evidence="2">Belongs to the autoinducer-2 exporter (AI-2E) (TC 2.A.86) family.</text>
</comment>
<feature type="transmembrane region" description="Helical" evidence="8">
    <location>
        <begin position="158"/>
        <end position="177"/>
    </location>
</feature>
<dbReference type="InterPro" id="IPR002549">
    <property type="entry name" value="AI-2E-like"/>
</dbReference>
<feature type="transmembrane region" description="Helical" evidence="8">
    <location>
        <begin position="7"/>
        <end position="29"/>
    </location>
</feature>
<keyword evidence="5 8" id="KW-0812">Transmembrane</keyword>
<evidence type="ECO:0000256" key="6">
    <source>
        <dbReference type="ARBA" id="ARBA00022989"/>
    </source>
</evidence>
<dbReference type="Pfam" id="PF01594">
    <property type="entry name" value="AI-2E_transport"/>
    <property type="match status" value="1"/>
</dbReference>
<dbReference type="PANTHER" id="PTHR21716:SF53">
    <property type="entry name" value="PERMEASE PERM-RELATED"/>
    <property type="match status" value="1"/>
</dbReference>
<dbReference type="GO" id="GO:0055085">
    <property type="term" value="P:transmembrane transport"/>
    <property type="evidence" value="ECO:0007669"/>
    <property type="project" value="TreeGrafter"/>
</dbReference>
<evidence type="ECO:0000256" key="1">
    <source>
        <dbReference type="ARBA" id="ARBA00004651"/>
    </source>
</evidence>
<evidence type="ECO:0000313" key="10">
    <source>
        <dbReference type="Proteomes" id="UP000231183"/>
    </source>
</evidence>
<evidence type="ECO:0000256" key="5">
    <source>
        <dbReference type="ARBA" id="ARBA00022692"/>
    </source>
</evidence>
<evidence type="ECO:0000256" key="2">
    <source>
        <dbReference type="ARBA" id="ARBA00009773"/>
    </source>
</evidence>
<keyword evidence="3" id="KW-0813">Transport</keyword>
<evidence type="ECO:0000256" key="7">
    <source>
        <dbReference type="ARBA" id="ARBA00023136"/>
    </source>
</evidence>
<keyword evidence="6 8" id="KW-1133">Transmembrane helix</keyword>
<dbReference type="Proteomes" id="UP000231183">
    <property type="component" value="Unassembled WGS sequence"/>
</dbReference>
<feature type="transmembrane region" description="Helical" evidence="8">
    <location>
        <begin position="260"/>
        <end position="286"/>
    </location>
</feature>
<evidence type="ECO:0000256" key="4">
    <source>
        <dbReference type="ARBA" id="ARBA00022475"/>
    </source>
</evidence>
<dbReference type="EMBL" id="PFBX01000032">
    <property type="protein sequence ID" value="PIT87391.1"/>
    <property type="molecule type" value="Genomic_DNA"/>
</dbReference>
<sequence length="356" mass="38840">MADNRDIRVTITSGTIARTIVVLLAVALLYMFRDLVVVLLTSIVVASAIEPFTKWFMRYRIPRVLAVILVYFVVLVVLFGLILLFVPPLLDDVLRLASTLPQEIEKSEILSEYLSGSFAAERIRDAIIETISLQELFSGAKNAISSVGGGVAATAGRLFGGALSFVLTIVFSFYFSVQERGIEEFLRLVVPSRHEAYAIDLWKRSQRKIGLWMQGQLLLGLLIGVFVYLGLTILGIKYALTLALLAAVMELIPIFGPILAAVPAVVIGFTQSTTLGLAVLALYIIIQQFENHLIYPLVVRKIVGVPPLVVIIALLVGAQLAGFLGIILSVPFAAALMEYVADVEKRKQAQVESAPV</sequence>